<proteinExistence type="predicted"/>
<dbReference type="AlphaFoldDB" id="A0A382T5Q7"/>
<accession>A0A382T5Q7</accession>
<feature type="domain" description="Methyltransferase putative zinc binding" evidence="1">
    <location>
        <begin position="12"/>
        <end position="71"/>
    </location>
</feature>
<sequence length="301" mass="35343">MKIPKTFKIKKCRLCHNPKLKQIHNFGNVFVSNFVNKKDIKNGVKAPLNLVYCKKCQLLQLEHSAPQEIMYKKFYWYKSGITKTMRDGLKELYQDIKKNCKIKSGDVILDIGANDGTLLKYFKKDKIITIGCEPANNLKNELKKNCHYMINDFWHTKHLKKIPNKHQKLKVVSAIGMFYDLEDPSEFIKHAADALDDDGIFVAQLMCSHSMFKTNDLGNICHEHLEYYSYNSLKYLFEKNGLKIFKMSENKINGGSYRIYCKKNIKKSIKFREQANYNDIIKFIKRVKKNKKITIDFIKKN</sequence>
<dbReference type="Pfam" id="PF08421">
    <property type="entry name" value="Methyltransf_13"/>
    <property type="match status" value="1"/>
</dbReference>
<dbReference type="PANTHER" id="PTHR43861:SF5">
    <property type="entry name" value="BLL5978 PROTEIN"/>
    <property type="match status" value="1"/>
</dbReference>
<name>A0A382T5Q7_9ZZZZ</name>
<dbReference type="Gene3D" id="3.40.50.150">
    <property type="entry name" value="Vaccinia Virus protein VP39"/>
    <property type="match status" value="1"/>
</dbReference>
<dbReference type="CDD" id="cd02440">
    <property type="entry name" value="AdoMet_MTases"/>
    <property type="match status" value="1"/>
</dbReference>
<evidence type="ECO:0000313" key="2">
    <source>
        <dbReference type="EMBL" id="SVD16641.1"/>
    </source>
</evidence>
<dbReference type="InterPro" id="IPR013630">
    <property type="entry name" value="Methyltransf_Zn-bd_dom_put"/>
</dbReference>
<dbReference type="EMBL" id="UINC01133610">
    <property type="protein sequence ID" value="SVD16641.1"/>
    <property type="molecule type" value="Genomic_DNA"/>
</dbReference>
<dbReference type="InterPro" id="IPR029063">
    <property type="entry name" value="SAM-dependent_MTases_sf"/>
</dbReference>
<dbReference type="Pfam" id="PF13489">
    <property type="entry name" value="Methyltransf_23"/>
    <property type="match status" value="1"/>
</dbReference>
<dbReference type="Gene3D" id="6.20.50.110">
    <property type="entry name" value="Methyltransferase, zinc-binding domain"/>
    <property type="match status" value="1"/>
</dbReference>
<feature type="non-terminal residue" evidence="2">
    <location>
        <position position="301"/>
    </location>
</feature>
<organism evidence="2">
    <name type="scientific">marine metagenome</name>
    <dbReference type="NCBI Taxonomy" id="408172"/>
    <lineage>
        <taxon>unclassified sequences</taxon>
        <taxon>metagenomes</taxon>
        <taxon>ecological metagenomes</taxon>
    </lineage>
</organism>
<dbReference type="PANTHER" id="PTHR43861">
    <property type="entry name" value="TRANS-ACONITATE 2-METHYLTRANSFERASE-RELATED"/>
    <property type="match status" value="1"/>
</dbReference>
<evidence type="ECO:0000259" key="1">
    <source>
        <dbReference type="Pfam" id="PF08421"/>
    </source>
</evidence>
<dbReference type="InterPro" id="IPR038576">
    <property type="entry name" value="Methyltransf_Zn-bd_dom_put_sf"/>
</dbReference>
<gene>
    <name evidence="2" type="ORF">METZ01_LOCUS369495</name>
</gene>
<dbReference type="SUPFAM" id="SSF53335">
    <property type="entry name" value="S-adenosyl-L-methionine-dependent methyltransferases"/>
    <property type="match status" value="1"/>
</dbReference>
<protein>
    <recommendedName>
        <fullName evidence="1">Methyltransferase putative zinc binding domain-containing protein</fullName>
    </recommendedName>
</protein>
<reference evidence="2" key="1">
    <citation type="submission" date="2018-05" db="EMBL/GenBank/DDBJ databases">
        <authorList>
            <person name="Lanie J.A."/>
            <person name="Ng W.-L."/>
            <person name="Kazmierczak K.M."/>
            <person name="Andrzejewski T.M."/>
            <person name="Davidsen T.M."/>
            <person name="Wayne K.J."/>
            <person name="Tettelin H."/>
            <person name="Glass J.I."/>
            <person name="Rusch D."/>
            <person name="Podicherti R."/>
            <person name="Tsui H.-C.T."/>
            <person name="Winkler M.E."/>
        </authorList>
    </citation>
    <scope>NUCLEOTIDE SEQUENCE</scope>
</reference>